<dbReference type="KEGG" id="ful:C4N20_02700"/>
<dbReference type="CDD" id="cd06325">
    <property type="entry name" value="PBP1_ABC_unchar_transporter"/>
    <property type="match status" value="1"/>
</dbReference>
<dbReference type="InterPro" id="IPR007487">
    <property type="entry name" value="ABC_transpt-TYRBP-like"/>
</dbReference>
<accession>A0AAX2JE43</accession>
<proteinExistence type="predicted"/>
<dbReference type="SUPFAM" id="SSF53822">
    <property type="entry name" value="Periplasmic binding protein-like I"/>
    <property type="match status" value="1"/>
</dbReference>
<dbReference type="RefSeq" id="WP_005981134.1">
    <property type="nucleotide sequence ID" value="NZ_CABKNW010000005.1"/>
</dbReference>
<reference evidence="2 3" key="1">
    <citation type="submission" date="2018-06" db="EMBL/GenBank/DDBJ databases">
        <authorList>
            <consortium name="Pathogen Informatics"/>
            <person name="Doyle S."/>
        </authorList>
    </citation>
    <scope>NUCLEOTIDE SEQUENCE [LARGE SCALE GENOMIC DNA]</scope>
    <source>
        <strain evidence="2 3">NCTC12112</strain>
    </source>
</reference>
<keyword evidence="1" id="KW-0732">Signal</keyword>
<dbReference type="Proteomes" id="UP000249008">
    <property type="component" value="Chromosome 1"/>
</dbReference>
<dbReference type="PANTHER" id="PTHR35271">
    <property type="entry name" value="ABC TRANSPORTER, SUBSTRATE-BINDING LIPOPROTEIN-RELATED"/>
    <property type="match status" value="1"/>
</dbReference>
<dbReference type="GeneID" id="78453703"/>
<sequence length="306" mass="32639">MKKIIMLLMGLSMVAFGKEPAKIKVGITQIMEHQALDSAREGFIKALKDGGYGDAKIDYQNAQGDFGTAQMIANSFVQDKKDIILAISTPSAQAAYNATKKIPILITAVTDAESAGLVGDNITGTSDAAPIYKQLEIITKLLPNAKKVGIIYNTSEQNSQVQVAQAKVEAAKLGLEIVETGITTINDMAIGLDSLLPKVDVLYTPTDNLVVASTPLLLEKANKAGKPVIGSVEDQVMQGALVTETINYEKLGYQTGEVAVQVLKGTAPNTIPIETLKDTQLIINKKAAEKYNVDLSSKALEGAKQY</sequence>
<protein>
    <submittedName>
        <fullName evidence="2">ABC-type uncharacterized transport system, periplasmic component</fullName>
    </submittedName>
</protein>
<dbReference type="Gene3D" id="3.40.50.2300">
    <property type="match status" value="2"/>
</dbReference>
<gene>
    <name evidence="2" type="ORF">NCTC12112_02422</name>
</gene>
<feature type="chain" id="PRO_5043477820" evidence="1">
    <location>
        <begin position="18"/>
        <end position="306"/>
    </location>
</feature>
<dbReference type="PANTHER" id="PTHR35271:SF1">
    <property type="entry name" value="ABC TRANSPORTER, SUBSTRATE-BINDING LIPOPROTEIN"/>
    <property type="match status" value="1"/>
</dbReference>
<name>A0AAX2JE43_9FUSO</name>
<dbReference type="InterPro" id="IPR028082">
    <property type="entry name" value="Peripla_BP_I"/>
</dbReference>
<dbReference type="EMBL" id="LS483487">
    <property type="protein sequence ID" value="SQJ09944.1"/>
    <property type="molecule type" value="Genomic_DNA"/>
</dbReference>
<feature type="signal peptide" evidence="1">
    <location>
        <begin position="1"/>
        <end position="17"/>
    </location>
</feature>
<evidence type="ECO:0000313" key="3">
    <source>
        <dbReference type="Proteomes" id="UP000249008"/>
    </source>
</evidence>
<dbReference type="Pfam" id="PF04392">
    <property type="entry name" value="ABC_sub_bind"/>
    <property type="match status" value="1"/>
</dbReference>
<dbReference type="AlphaFoldDB" id="A0AAX2JE43"/>
<organism evidence="2 3">
    <name type="scientific">Fusobacterium ulcerans</name>
    <dbReference type="NCBI Taxonomy" id="861"/>
    <lineage>
        <taxon>Bacteria</taxon>
        <taxon>Fusobacteriati</taxon>
        <taxon>Fusobacteriota</taxon>
        <taxon>Fusobacteriia</taxon>
        <taxon>Fusobacteriales</taxon>
        <taxon>Fusobacteriaceae</taxon>
        <taxon>Fusobacterium</taxon>
    </lineage>
</organism>
<evidence type="ECO:0000256" key="1">
    <source>
        <dbReference type="SAM" id="SignalP"/>
    </source>
</evidence>
<evidence type="ECO:0000313" key="2">
    <source>
        <dbReference type="EMBL" id="SQJ09944.1"/>
    </source>
</evidence>